<evidence type="ECO:0000256" key="3">
    <source>
        <dbReference type="ARBA" id="ARBA00022525"/>
    </source>
</evidence>
<accession>A0AAE1I296</accession>
<dbReference type="Pfam" id="PF06377">
    <property type="entry name" value="Adipokin_hormo"/>
    <property type="match status" value="1"/>
</dbReference>
<evidence type="ECO:0000256" key="9">
    <source>
        <dbReference type="SAM" id="SignalP"/>
    </source>
</evidence>
<evidence type="ECO:0000256" key="1">
    <source>
        <dbReference type="ARBA" id="ARBA00004613"/>
    </source>
</evidence>
<comment type="subcellular location">
    <subcellularLocation>
        <location evidence="1">Secreted</location>
    </subcellularLocation>
</comment>
<dbReference type="PROSITE" id="PS00256">
    <property type="entry name" value="AKH"/>
    <property type="match status" value="1"/>
</dbReference>
<name>A0AAE1I296_9NEOP</name>
<keyword evidence="5 9" id="KW-0732">Signal</keyword>
<gene>
    <name evidence="10" type="ORF">KUF71_024153</name>
</gene>
<evidence type="ECO:0000313" key="10">
    <source>
        <dbReference type="EMBL" id="KAK3930796.1"/>
    </source>
</evidence>
<organism evidence="10 11">
    <name type="scientific">Frankliniella fusca</name>
    <dbReference type="NCBI Taxonomy" id="407009"/>
    <lineage>
        <taxon>Eukaryota</taxon>
        <taxon>Metazoa</taxon>
        <taxon>Ecdysozoa</taxon>
        <taxon>Arthropoda</taxon>
        <taxon>Hexapoda</taxon>
        <taxon>Insecta</taxon>
        <taxon>Pterygota</taxon>
        <taxon>Neoptera</taxon>
        <taxon>Paraneoptera</taxon>
        <taxon>Thysanoptera</taxon>
        <taxon>Terebrantia</taxon>
        <taxon>Thripoidea</taxon>
        <taxon>Thripidae</taxon>
        <taxon>Frankliniella</taxon>
    </lineage>
</organism>
<feature type="chain" id="PRO_5041986763" evidence="9">
    <location>
        <begin position="32"/>
        <end position="88"/>
    </location>
</feature>
<evidence type="ECO:0000256" key="4">
    <source>
        <dbReference type="ARBA" id="ARBA00022702"/>
    </source>
</evidence>
<evidence type="ECO:0000256" key="7">
    <source>
        <dbReference type="ARBA" id="ARBA00023283"/>
    </source>
</evidence>
<dbReference type="EMBL" id="JAHWGI010001412">
    <property type="protein sequence ID" value="KAK3930796.1"/>
    <property type="molecule type" value="Genomic_DNA"/>
</dbReference>
<reference evidence="10" key="2">
    <citation type="journal article" date="2023" name="BMC Genomics">
        <title>Pest status, molecular evolution, and epigenetic factors derived from the genome assembly of Frankliniella fusca, a thysanopteran phytovirus vector.</title>
        <authorList>
            <person name="Catto M.A."/>
            <person name="Labadie P.E."/>
            <person name="Jacobson A.L."/>
            <person name="Kennedy G.G."/>
            <person name="Srinivasan R."/>
            <person name="Hunt B.G."/>
        </authorList>
    </citation>
    <scope>NUCLEOTIDE SEQUENCE</scope>
    <source>
        <strain evidence="10">PL_HMW_Pooled</strain>
    </source>
</reference>
<keyword evidence="8" id="KW-0527">Neuropeptide</keyword>
<dbReference type="GO" id="GO:0005179">
    <property type="term" value="F:hormone activity"/>
    <property type="evidence" value="ECO:0007669"/>
    <property type="project" value="UniProtKB-KW"/>
</dbReference>
<keyword evidence="7" id="KW-0873">Pyrrolidone carboxylic acid</keyword>
<evidence type="ECO:0000256" key="6">
    <source>
        <dbReference type="ARBA" id="ARBA00022815"/>
    </source>
</evidence>
<dbReference type="GO" id="GO:0007218">
    <property type="term" value="P:neuropeptide signaling pathway"/>
    <property type="evidence" value="ECO:0007669"/>
    <property type="project" value="UniProtKB-KW"/>
</dbReference>
<keyword evidence="4" id="KW-0372">Hormone</keyword>
<protein>
    <submittedName>
        <fullName evidence="10">Hypertrehalosaemic prohormone</fullName>
    </submittedName>
</protein>
<comment type="caution">
    <text evidence="10">The sequence shown here is derived from an EMBL/GenBank/DDBJ whole genome shotgun (WGS) entry which is preliminary data.</text>
</comment>
<keyword evidence="6" id="KW-0027">Amidation</keyword>
<evidence type="ECO:0000313" key="11">
    <source>
        <dbReference type="Proteomes" id="UP001219518"/>
    </source>
</evidence>
<sequence>MAAMQFSSRMARVVASVLLVLCATCATLVTAQVNFSPSWGKRGAPQQEVCKPSMDSLMYLYKLIQMGSFGFGKRVLNPWGPHWMKRKS</sequence>
<dbReference type="AlphaFoldDB" id="A0AAE1I296"/>
<keyword evidence="3" id="KW-0964">Secreted</keyword>
<dbReference type="InterPro" id="IPR002047">
    <property type="entry name" value="Adipokinetic_hormone_CS"/>
</dbReference>
<evidence type="ECO:0000256" key="8">
    <source>
        <dbReference type="ARBA" id="ARBA00023320"/>
    </source>
</evidence>
<dbReference type="Proteomes" id="UP001219518">
    <property type="component" value="Unassembled WGS sequence"/>
</dbReference>
<evidence type="ECO:0000256" key="2">
    <source>
        <dbReference type="ARBA" id="ARBA00006145"/>
    </source>
</evidence>
<dbReference type="InterPro" id="IPR010475">
    <property type="entry name" value="AKH/RPCH_hormone"/>
</dbReference>
<keyword evidence="11" id="KW-1185">Reference proteome</keyword>
<dbReference type="GO" id="GO:0005576">
    <property type="term" value="C:extracellular region"/>
    <property type="evidence" value="ECO:0007669"/>
    <property type="project" value="UniProtKB-SubCell"/>
</dbReference>
<reference evidence="10" key="1">
    <citation type="submission" date="2021-07" db="EMBL/GenBank/DDBJ databases">
        <authorList>
            <person name="Catto M.A."/>
            <person name="Jacobson A."/>
            <person name="Kennedy G."/>
            <person name="Labadie P."/>
            <person name="Hunt B.G."/>
            <person name="Srinivasan R."/>
        </authorList>
    </citation>
    <scope>NUCLEOTIDE SEQUENCE</scope>
    <source>
        <strain evidence="10">PL_HMW_Pooled</strain>
        <tissue evidence="10">Head</tissue>
    </source>
</reference>
<evidence type="ECO:0000256" key="5">
    <source>
        <dbReference type="ARBA" id="ARBA00022729"/>
    </source>
</evidence>
<comment type="similarity">
    <text evidence="2">Belongs to the AKH/HRTH/RPCH family.</text>
</comment>
<proteinExistence type="inferred from homology"/>
<feature type="signal peptide" evidence="9">
    <location>
        <begin position="1"/>
        <end position="31"/>
    </location>
</feature>